<comment type="subcellular location">
    <subcellularLocation>
        <location evidence="1 7">Cell membrane</location>
        <topology evidence="1 7">Multi-pass membrane protein</topology>
    </subcellularLocation>
</comment>
<dbReference type="InterPro" id="IPR032816">
    <property type="entry name" value="VTT_dom"/>
</dbReference>
<comment type="similarity">
    <text evidence="2 7">Belongs to the DedA family.</text>
</comment>
<gene>
    <name evidence="10" type="ORF">L0M17_14105</name>
</gene>
<keyword evidence="11" id="KW-1185">Reference proteome</keyword>
<keyword evidence="3 7" id="KW-1003">Cell membrane</keyword>
<evidence type="ECO:0000259" key="9">
    <source>
        <dbReference type="Pfam" id="PF09335"/>
    </source>
</evidence>
<feature type="transmembrane region" description="Helical" evidence="7">
    <location>
        <begin position="109"/>
        <end position="129"/>
    </location>
</feature>
<feature type="domain" description="VTT" evidence="9">
    <location>
        <begin position="36"/>
        <end position="160"/>
    </location>
</feature>
<proteinExistence type="inferred from homology"/>
<protein>
    <submittedName>
        <fullName evidence="10">DedA family protein</fullName>
    </submittedName>
</protein>
<evidence type="ECO:0000256" key="2">
    <source>
        <dbReference type="ARBA" id="ARBA00010792"/>
    </source>
</evidence>
<feature type="transmembrane region" description="Helical" evidence="7">
    <location>
        <begin position="177"/>
        <end position="195"/>
    </location>
</feature>
<evidence type="ECO:0000256" key="1">
    <source>
        <dbReference type="ARBA" id="ARBA00004651"/>
    </source>
</evidence>
<dbReference type="PANTHER" id="PTHR30353">
    <property type="entry name" value="INNER MEMBRANE PROTEIN DEDA-RELATED"/>
    <property type="match status" value="1"/>
</dbReference>
<feature type="transmembrane region" description="Helical" evidence="7">
    <location>
        <begin position="56"/>
        <end position="75"/>
    </location>
</feature>
<dbReference type="EMBL" id="JAKZBV010000001">
    <property type="protein sequence ID" value="MCH6471097.1"/>
    <property type="molecule type" value="Genomic_DNA"/>
</dbReference>
<accession>A0ABS9U325</accession>
<name>A0ABS9U325_9MICC</name>
<organism evidence="10 11">
    <name type="scientific">Sinomonas terrae</name>
    <dbReference type="NCBI Taxonomy" id="2908838"/>
    <lineage>
        <taxon>Bacteria</taxon>
        <taxon>Bacillati</taxon>
        <taxon>Actinomycetota</taxon>
        <taxon>Actinomycetes</taxon>
        <taxon>Micrococcales</taxon>
        <taxon>Micrococcaceae</taxon>
        <taxon>Sinomonas</taxon>
    </lineage>
</organism>
<dbReference type="PANTHER" id="PTHR30353:SF15">
    <property type="entry name" value="INNER MEMBRANE PROTEIN YABI"/>
    <property type="match status" value="1"/>
</dbReference>
<evidence type="ECO:0000313" key="10">
    <source>
        <dbReference type="EMBL" id="MCH6471097.1"/>
    </source>
</evidence>
<dbReference type="Pfam" id="PF09335">
    <property type="entry name" value="VTT_dom"/>
    <property type="match status" value="1"/>
</dbReference>
<keyword evidence="6 7" id="KW-0472">Membrane</keyword>
<keyword evidence="5 7" id="KW-1133">Transmembrane helix</keyword>
<evidence type="ECO:0000256" key="3">
    <source>
        <dbReference type="ARBA" id="ARBA00022475"/>
    </source>
</evidence>
<evidence type="ECO:0000256" key="4">
    <source>
        <dbReference type="ARBA" id="ARBA00022692"/>
    </source>
</evidence>
<sequence>MGSFVSAILGMPPLLAYLLVFAFVFAEDAIFVGFVVPGETAAVLGGVIANQGHADIWLMAPLVVLAAIVGDTVGYEIGKHLGPRLLGFRIFDRHRRKLEDAQAFLRKRGGWAVFLGRFVAFFRAMMPALAGASKMRYLRFLAFNALGGLTWGVGFTLLGYVAGASYDVVAKAAGRDIAAVVGVIAVIALVVWRVRKSRSERRSERDYRGSNPEAEPGTRGES</sequence>
<dbReference type="Proteomes" id="UP001202922">
    <property type="component" value="Unassembled WGS sequence"/>
</dbReference>
<evidence type="ECO:0000256" key="8">
    <source>
        <dbReference type="SAM" id="MobiDB-lite"/>
    </source>
</evidence>
<dbReference type="RefSeq" id="WP_241054703.1">
    <property type="nucleotide sequence ID" value="NZ_JAKZBV010000001.1"/>
</dbReference>
<feature type="transmembrane region" description="Helical" evidence="7">
    <location>
        <begin position="14"/>
        <end position="36"/>
    </location>
</feature>
<evidence type="ECO:0000256" key="7">
    <source>
        <dbReference type="RuleBase" id="RU367016"/>
    </source>
</evidence>
<dbReference type="InterPro" id="IPR032818">
    <property type="entry name" value="DedA-like"/>
</dbReference>
<evidence type="ECO:0000256" key="6">
    <source>
        <dbReference type="ARBA" id="ARBA00023136"/>
    </source>
</evidence>
<comment type="caution">
    <text evidence="10">The sequence shown here is derived from an EMBL/GenBank/DDBJ whole genome shotgun (WGS) entry which is preliminary data.</text>
</comment>
<feature type="transmembrane region" description="Helical" evidence="7">
    <location>
        <begin position="141"/>
        <end position="162"/>
    </location>
</feature>
<evidence type="ECO:0000313" key="11">
    <source>
        <dbReference type="Proteomes" id="UP001202922"/>
    </source>
</evidence>
<evidence type="ECO:0000256" key="5">
    <source>
        <dbReference type="ARBA" id="ARBA00022989"/>
    </source>
</evidence>
<reference evidence="10 11" key="1">
    <citation type="submission" date="2022-03" db="EMBL/GenBank/DDBJ databases">
        <title>Sinomonas sp. isolated from a soil.</title>
        <authorList>
            <person name="Han J."/>
            <person name="Kim D.-U."/>
        </authorList>
    </citation>
    <scope>NUCLEOTIDE SEQUENCE [LARGE SCALE GENOMIC DNA]</scope>
    <source>
        <strain evidence="10 11">5-5</strain>
    </source>
</reference>
<feature type="region of interest" description="Disordered" evidence="8">
    <location>
        <begin position="200"/>
        <end position="222"/>
    </location>
</feature>
<keyword evidence="4 7" id="KW-0812">Transmembrane</keyword>